<gene>
    <name evidence="2" type="ordered locus">Gura_3579</name>
</gene>
<reference evidence="2 3" key="1">
    <citation type="submission" date="2007-05" db="EMBL/GenBank/DDBJ databases">
        <title>Complete sequence of Geobacter uraniireducens Rf4.</title>
        <authorList>
            <consortium name="US DOE Joint Genome Institute"/>
            <person name="Copeland A."/>
            <person name="Lucas S."/>
            <person name="Lapidus A."/>
            <person name="Barry K."/>
            <person name="Detter J.C."/>
            <person name="Glavina del Rio T."/>
            <person name="Hammon N."/>
            <person name="Israni S."/>
            <person name="Dalin E."/>
            <person name="Tice H."/>
            <person name="Pitluck S."/>
            <person name="Chertkov O."/>
            <person name="Brettin T."/>
            <person name="Bruce D."/>
            <person name="Han C."/>
            <person name="Schmutz J."/>
            <person name="Larimer F."/>
            <person name="Land M."/>
            <person name="Hauser L."/>
            <person name="Kyrpides N."/>
            <person name="Mikhailova N."/>
            <person name="Shelobolina E."/>
            <person name="Aklujkar M."/>
            <person name="Lovley D."/>
            <person name="Richardson P."/>
        </authorList>
    </citation>
    <scope>NUCLEOTIDE SEQUENCE [LARGE SCALE GENOMIC DNA]</scope>
    <source>
        <strain evidence="2 3">Rf4</strain>
    </source>
</reference>
<dbReference type="STRING" id="351605.Gura_3579"/>
<dbReference type="AlphaFoldDB" id="A5G7G5"/>
<feature type="region of interest" description="Disordered" evidence="1">
    <location>
        <begin position="177"/>
        <end position="264"/>
    </location>
</feature>
<dbReference type="HOGENOM" id="CLU_075062_0_0_7"/>
<evidence type="ECO:0000256" key="1">
    <source>
        <dbReference type="SAM" id="MobiDB-lite"/>
    </source>
</evidence>
<dbReference type="OrthoDB" id="5396663at2"/>
<name>A5G7G5_GEOUR</name>
<protein>
    <recommendedName>
        <fullName evidence="4">SHOCT domain-containing protein</fullName>
    </recommendedName>
</protein>
<proteinExistence type="predicted"/>
<sequence>MEKSARRKKRMGAGWLPDFLRFFMLAIAGLLIVSSGTALAGRDKTIWQSRDQFVAIEKQDGEGTAANDHPAKLSAEQLRSMLESLEITESGRNKVLPVFNEPEREILVEMLRDGLSQAGPKEDVTFAVIGQFPALLGLARERKVTTGRVFYRGGELNIIFGMVHRDFRDNEDRRLAPFVPGSRTRPAELGGRISAAAGEPGSTMKRGDWIVFSPASIGSSPGMPGESATPAIKPEPSERRPPETDTTRKQESKPAKQDKQGRTVEERLMLLNDLRNKKLITEEEYRSKRLEILNEL</sequence>
<dbReference type="EMBL" id="CP000698">
    <property type="protein sequence ID" value="ABQ27733.1"/>
    <property type="molecule type" value="Genomic_DNA"/>
</dbReference>
<evidence type="ECO:0000313" key="3">
    <source>
        <dbReference type="Proteomes" id="UP000006695"/>
    </source>
</evidence>
<feature type="compositionally biased region" description="Basic and acidic residues" evidence="1">
    <location>
        <begin position="235"/>
        <end position="264"/>
    </location>
</feature>
<accession>A5G7G5</accession>
<keyword evidence="3" id="KW-1185">Reference proteome</keyword>
<organism evidence="2 3">
    <name type="scientific">Geotalea uraniireducens (strain Rf4)</name>
    <name type="common">Geobacter uraniireducens</name>
    <dbReference type="NCBI Taxonomy" id="351605"/>
    <lineage>
        <taxon>Bacteria</taxon>
        <taxon>Pseudomonadati</taxon>
        <taxon>Thermodesulfobacteriota</taxon>
        <taxon>Desulfuromonadia</taxon>
        <taxon>Geobacterales</taxon>
        <taxon>Geobacteraceae</taxon>
        <taxon>Geotalea</taxon>
    </lineage>
</organism>
<evidence type="ECO:0008006" key="4">
    <source>
        <dbReference type="Google" id="ProtNLM"/>
    </source>
</evidence>
<dbReference type="KEGG" id="gur:Gura_3579"/>
<evidence type="ECO:0000313" key="2">
    <source>
        <dbReference type="EMBL" id="ABQ27733.1"/>
    </source>
</evidence>
<dbReference type="RefSeq" id="WP_011940392.1">
    <property type="nucleotide sequence ID" value="NC_009483.1"/>
</dbReference>
<dbReference type="Proteomes" id="UP000006695">
    <property type="component" value="Chromosome"/>
</dbReference>